<dbReference type="Proteomes" id="UP000592216">
    <property type="component" value="Unassembled WGS sequence"/>
</dbReference>
<evidence type="ECO:0000256" key="4">
    <source>
        <dbReference type="ARBA" id="ARBA00022729"/>
    </source>
</evidence>
<gene>
    <name evidence="10" type="ORF">HJ536_07730</name>
</gene>
<feature type="signal peptide" evidence="9">
    <location>
        <begin position="1"/>
        <end position="19"/>
    </location>
</feature>
<feature type="chain" id="PRO_5032378138" evidence="9">
    <location>
        <begin position="20"/>
        <end position="549"/>
    </location>
</feature>
<sequence length="549" mass="57416">MKKVLLGLTTSLVSTGAIAAPMACDGLTAEALGLSGVRLTEVAAVPAGEESPVNACRVRGVMAERTGMDGKPYALSFELNLPEDWNGDYVHQFNGGNDGEVKAATGGLKSGTGSDTPLARGYAVVSSDAGHDGKANPDKGLAGGANFGFDFEARQMYGYKAVATLDPVARQAVQAFYGADIDHAYGVGCSNGGRHAMVAASRMPEAFDGLLIGAPGFNLPKAALQHAHDVQNFMSINGALKTAFTPDDLKLVGNGVRAACDALDGLEDGLVQNSAACQDAFDVTTLQCAEGQNSACLTEAQVTVLQNIHAGPKGANGEQLYSDWPWDTGIEGGNWRFWKLESPIPPWGNRPIIGVMGSGSLAQVFTTPPTDVEGSPEALEQFLMGFDLKARAGDIYATTAEFPESAMEVMTPPGSDNPELAQFRDAGGKMLVFHGVSDAVFSVNDTANWYGKLDANNGGKAADFARFYPVPAMSHCSGGPGAEDFDLFTALVDWVENGTAPEAIPARARDGNEEVPETLKGEETVLCPAPQTAHYTGTDPKSASSFTCQ</sequence>
<evidence type="ECO:0000256" key="9">
    <source>
        <dbReference type="SAM" id="SignalP"/>
    </source>
</evidence>
<evidence type="ECO:0000256" key="5">
    <source>
        <dbReference type="ARBA" id="ARBA00022801"/>
    </source>
</evidence>
<proteinExistence type="inferred from homology"/>
<dbReference type="InterPro" id="IPR011118">
    <property type="entry name" value="Tannase/feruloyl_esterase"/>
</dbReference>
<evidence type="ECO:0000256" key="3">
    <source>
        <dbReference type="ARBA" id="ARBA00022723"/>
    </source>
</evidence>
<reference evidence="10 11" key="1">
    <citation type="submission" date="2020-04" db="EMBL/GenBank/DDBJ databases">
        <title>Donghicola sp., a member of the Rhodobacteraceae family isolated from mangrove forest in Thailand.</title>
        <authorList>
            <person name="Charoenyingcharoen P."/>
            <person name="Yukphan P."/>
        </authorList>
    </citation>
    <scope>NUCLEOTIDE SEQUENCE [LARGE SCALE GENOMIC DNA]</scope>
    <source>
        <strain evidence="10 11">B5-SW-15</strain>
    </source>
</reference>
<keyword evidence="7" id="KW-1015">Disulfide bond</keyword>
<dbReference type="GO" id="GO:0046872">
    <property type="term" value="F:metal ion binding"/>
    <property type="evidence" value="ECO:0007669"/>
    <property type="project" value="UniProtKB-KW"/>
</dbReference>
<evidence type="ECO:0000313" key="10">
    <source>
        <dbReference type="EMBL" id="NVO23242.1"/>
    </source>
</evidence>
<protein>
    <submittedName>
        <fullName evidence="10">Tannase/feruloyl esterase family alpha/beta hydrolase</fullName>
    </submittedName>
</protein>
<dbReference type="RefSeq" id="WP_177157263.1">
    <property type="nucleotide sequence ID" value="NZ_JABCJE010000002.1"/>
</dbReference>
<dbReference type="GO" id="GO:0052689">
    <property type="term" value="F:carboxylic ester hydrolase activity"/>
    <property type="evidence" value="ECO:0007669"/>
    <property type="project" value="UniProtKB-KW"/>
</dbReference>
<dbReference type="SUPFAM" id="SSF53474">
    <property type="entry name" value="alpha/beta-Hydrolases"/>
    <property type="match status" value="1"/>
</dbReference>
<keyword evidence="5 10" id="KW-0378">Hydrolase</keyword>
<dbReference type="PANTHER" id="PTHR33938:SF15">
    <property type="entry name" value="FERULOYL ESTERASE B-RELATED"/>
    <property type="match status" value="1"/>
</dbReference>
<dbReference type="PANTHER" id="PTHR33938">
    <property type="entry name" value="FERULOYL ESTERASE B-RELATED"/>
    <property type="match status" value="1"/>
</dbReference>
<evidence type="ECO:0000313" key="11">
    <source>
        <dbReference type="Proteomes" id="UP000592216"/>
    </source>
</evidence>
<dbReference type="EMBL" id="JABCJE010000002">
    <property type="protein sequence ID" value="NVO23242.1"/>
    <property type="molecule type" value="Genomic_DNA"/>
</dbReference>
<keyword evidence="2" id="KW-0719">Serine esterase</keyword>
<dbReference type="Pfam" id="PF07519">
    <property type="entry name" value="Tannase"/>
    <property type="match status" value="1"/>
</dbReference>
<evidence type="ECO:0000256" key="1">
    <source>
        <dbReference type="ARBA" id="ARBA00006249"/>
    </source>
</evidence>
<dbReference type="AlphaFoldDB" id="A0A850Q569"/>
<comment type="caution">
    <text evidence="10">The sequence shown here is derived from an EMBL/GenBank/DDBJ whole genome shotgun (WGS) entry which is preliminary data.</text>
</comment>
<feature type="compositionally biased region" description="Polar residues" evidence="8">
    <location>
        <begin position="533"/>
        <end position="549"/>
    </location>
</feature>
<accession>A0A850Q569</accession>
<evidence type="ECO:0000256" key="6">
    <source>
        <dbReference type="ARBA" id="ARBA00022837"/>
    </source>
</evidence>
<evidence type="ECO:0000256" key="8">
    <source>
        <dbReference type="SAM" id="MobiDB-lite"/>
    </source>
</evidence>
<name>A0A850Q569_9RHOB</name>
<evidence type="ECO:0000256" key="2">
    <source>
        <dbReference type="ARBA" id="ARBA00022487"/>
    </source>
</evidence>
<dbReference type="InterPro" id="IPR029058">
    <property type="entry name" value="AB_hydrolase_fold"/>
</dbReference>
<comment type="similarity">
    <text evidence="1">Belongs to the tannase family.</text>
</comment>
<dbReference type="Gene3D" id="3.40.50.1820">
    <property type="entry name" value="alpha/beta hydrolase"/>
    <property type="match status" value="1"/>
</dbReference>
<feature type="region of interest" description="Disordered" evidence="8">
    <location>
        <begin position="530"/>
        <end position="549"/>
    </location>
</feature>
<keyword evidence="3" id="KW-0479">Metal-binding</keyword>
<evidence type="ECO:0000256" key="7">
    <source>
        <dbReference type="ARBA" id="ARBA00023157"/>
    </source>
</evidence>
<organism evidence="10 11">
    <name type="scientific">Donghicola mangrovi</name>
    <dbReference type="NCBI Taxonomy" id="2729614"/>
    <lineage>
        <taxon>Bacteria</taxon>
        <taxon>Pseudomonadati</taxon>
        <taxon>Pseudomonadota</taxon>
        <taxon>Alphaproteobacteria</taxon>
        <taxon>Rhodobacterales</taxon>
        <taxon>Roseobacteraceae</taxon>
        <taxon>Donghicola</taxon>
    </lineage>
</organism>
<keyword evidence="4 9" id="KW-0732">Signal</keyword>
<keyword evidence="6" id="KW-0106">Calcium</keyword>